<gene>
    <name evidence="3" type="ORF">JAZ07_10330</name>
</gene>
<sequence length="364" mass="40586">MQSTTPIEMFVLSGEQAGARRILDNNTTFTISGQMDTDVVFRDPTINQEKLNLITKDNNVYIQVLAGDIQIQGSIAKSGDILKVPEYTKIKIGSTTFSYGKKIDATWRDILNSVASLELASQSRNSLLNTIKTNRYYFFLSILLIVTLVSVTYVTYLQLNKVEVVETSDFNILTKLLTTHGFSSLSVNQSEAGQLSISGFLMTNREKSEVEMIVDQEDIPVLFDLSIGDNLAAEVRELYRVNGVEAEVRVLNYGKVIVTTKNSDVKKLERLKAIAINEIPSLHELDSESLTADNKSKILGSETSFNKNDKRIVMVVNGSPPYIMTHDKSKYYIGALLPSGHKIVSIYDSRVVLEKDGMKTSLQF</sequence>
<organism evidence="3 4">
    <name type="scientific">Candidatus Thiodiazotropha taylori</name>
    <dbReference type="NCBI Taxonomy" id="2792791"/>
    <lineage>
        <taxon>Bacteria</taxon>
        <taxon>Pseudomonadati</taxon>
        <taxon>Pseudomonadota</taxon>
        <taxon>Gammaproteobacteria</taxon>
        <taxon>Chromatiales</taxon>
        <taxon>Sedimenticolaceae</taxon>
        <taxon>Candidatus Thiodiazotropha</taxon>
    </lineage>
</organism>
<evidence type="ECO:0000313" key="4">
    <source>
        <dbReference type="Proteomes" id="UP000886667"/>
    </source>
</evidence>
<keyword evidence="1" id="KW-0472">Membrane</keyword>
<keyword evidence="1" id="KW-0812">Transmembrane</keyword>
<feature type="domain" description="YscD/Y4YQ C-terminal" evidence="2">
    <location>
        <begin position="317"/>
        <end position="360"/>
    </location>
</feature>
<name>A0A9E4KD70_9GAMM</name>
<proteinExistence type="predicted"/>
<evidence type="ECO:0000259" key="2">
    <source>
        <dbReference type="Pfam" id="PF23893"/>
    </source>
</evidence>
<dbReference type="Pfam" id="PF23893">
    <property type="entry name" value="Y4YQ_C"/>
    <property type="match status" value="1"/>
</dbReference>
<feature type="transmembrane region" description="Helical" evidence="1">
    <location>
        <begin position="136"/>
        <end position="156"/>
    </location>
</feature>
<reference evidence="3" key="1">
    <citation type="journal article" date="2021" name="Proc. Natl. Acad. Sci. U.S.A.">
        <title>Global biogeography of chemosynthetic symbionts reveals both localized and globally distributed symbiont groups. .</title>
        <authorList>
            <person name="Osvatic J.T."/>
            <person name="Wilkins L.G.E."/>
            <person name="Leibrecht L."/>
            <person name="Leray M."/>
            <person name="Zauner S."/>
            <person name="Polzin J."/>
            <person name="Camacho Y."/>
            <person name="Gros O."/>
            <person name="van Gils J.A."/>
            <person name="Eisen J.A."/>
            <person name="Petersen J.M."/>
            <person name="Yuen B."/>
        </authorList>
    </citation>
    <scope>NUCLEOTIDE SEQUENCE</scope>
    <source>
        <strain evidence="3">MAGclacostrist064TRANS</strain>
    </source>
</reference>
<evidence type="ECO:0000256" key="1">
    <source>
        <dbReference type="SAM" id="Phobius"/>
    </source>
</evidence>
<accession>A0A9E4KD70</accession>
<dbReference type="EMBL" id="JAEPCM010000347">
    <property type="protein sequence ID" value="MCG7946727.1"/>
    <property type="molecule type" value="Genomic_DNA"/>
</dbReference>
<protein>
    <recommendedName>
        <fullName evidence="2">YscD/Y4YQ C-terminal domain-containing protein</fullName>
    </recommendedName>
</protein>
<comment type="caution">
    <text evidence="3">The sequence shown here is derived from an EMBL/GenBank/DDBJ whole genome shotgun (WGS) entry which is preliminary data.</text>
</comment>
<keyword evidence="1" id="KW-1133">Transmembrane helix</keyword>
<evidence type="ECO:0000313" key="3">
    <source>
        <dbReference type="EMBL" id="MCG7946727.1"/>
    </source>
</evidence>
<dbReference type="Proteomes" id="UP000886667">
    <property type="component" value="Unassembled WGS sequence"/>
</dbReference>
<dbReference type="InterPro" id="IPR057770">
    <property type="entry name" value="YscD/Y4YQ_C"/>
</dbReference>
<dbReference type="AlphaFoldDB" id="A0A9E4KD70"/>